<accession>A0A1H3IZD3</accession>
<evidence type="ECO:0000313" key="5">
    <source>
        <dbReference type="Proteomes" id="UP000199529"/>
    </source>
</evidence>
<reference evidence="5" key="1">
    <citation type="submission" date="2016-10" db="EMBL/GenBank/DDBJ databases">
        <authorList>
            <person name="Varghese N."/>
            <person name="Submissions S."/>
        </authorList>
    </citation>
    <scope>NUCLEOTIDE SEQUENCE [LARGE SCALE GENOMIC DNA]</scope>
    <source>
        <strain evidence="5">CGMCC 4.3530</strain>
    </source>
</reference>
<dbReference type="PANTHER" id="PTHR16305:SF28">
    <property type="entry name" value="GUANYLATE CYCLASE DOMAIN-CONTAINING PROTEIN"/>
    <property type="match status" value="1"/>
</dbReference>
<dbReference type="GO" id="GO:0003677">
    <property type="term" value="F:DNA binding"/>
    <property type="evidence" value="ECO:0007669"/>
    <property type="project" value="InterPro"/>
</dbReference>
<dbReference type="SUPFAM" id="SSF46894">
    <property type="entry name" value="C-terminal effector domain of the bipartite response regulators"/>
    <property type="match status" value="1"/>
</dbReference>
<dbReference type="Pfam" id="PF13191">
    <property type="entry name" value="AAA_16"/>
    <property type="match status" value="1"/>
</dbReference>
<sequence length="928" mass="99670">MLVGYPTAATHQDHAMVGRSEATGGPAPLVGRDELVRDVLDVVADDSVPVMTLLGTAGAGSSALLDAVSARVGSAMLVRLRLAEADQATDYCAAHRVLTAATSAARGDHSAVAASVVAALAKNGVGKQPAQHQLAVATSMVLRRLAPLVILVDDAHWADDGSVELLAASAEHLAGSACTIIAAMRRSPARDARSKAFDGLLRRGLARSRSIRPFTARQSAAVLAEVVGAVPDTSLATALHDGSRGNPALLLAGAAACRRAGAIGFVDRHAVLRRGSRVPPADVDVVPGLRTADGFRWRVTKCMAVYECLGADAVELTGRALGASEQRVLEVLAGLEADRTLRRTRAGGAGRPLWRFSFPAVRESVLAAVGPFERRLFASVAVKALWSGDIPQPDDGVLADFLADAGTFVDAERSVDELVRCAADVSSDDPRVMRWLAAAAELAPTRRQRAAVLAEHSAACVRHGRMTDAERSARTVFETGTVFGTGSPLLQPRQWRRLALHRVLALAACGEDAELRRVTDLNAHWLPPDRLHRELIRAIALCLLNRWAEAGPELRRYRARWSELDSQAAWWGRRFDFTAAVLCGAQPVTAPVEQRGGEVPPHHSLLLALAQGDPRREAHEPTDSAGYRLHAVDRFQVQWRAGNWDRAMRIARSSISGEPGADPVGRLFMHHGAIQVLTAQGWLGRARNLVAEARCGRLEHVLDHAEATVLRLLGADDAAHDLLLSGLRRAEATGLVIGTETLLADLARHQARQGDHEQAEHSLRRLGRVAGRIGTDAARLELLVARASVLGDPSSAEAAISLARERSSPFETAIAFSRIAQTGLRPRELLLEAYCLLGPLGALLWRARLRRCMQDYDVSVPGRSETLRENEQLLAVLVTEGLSNRQLAAVFGTSEKSVAARLSRMFTRSGYRSRVELAAAMLTGDFQT</sequence>
<dbReference type="SUPFAM" id="SSF52540">
    <property type="entry name" value="P-loop containing nucleoside triphosphate hydrolases"/>
    <property type="match status" value="1"/>
</dbReference>
<dbReference type="GO" id="GO:0004016">
    <property type="term" value="F:adenylate cyclase activity"/>
    <property type="evidence" value="ECO:0007669"/>
    <property type="project" value="TreeGrafter"/>
</dbReference>
<dbReference type="GO" id="GO:0005737">
    <property type="term" value="C:cytoplasm"/>
    <property type="evidence" value="ECO:0007669"/>
    <property type="project" value="TreeGrafter"/>
</dbReference>
<evidence type="ECO:0000313" key="4">
    <source>
        <dbReference type="EMBL" id="SDY33113.1"/>
    </source>
</evidence>
<proteinExistence type="predicted"/>
<keyword evidence="2" id="KW-0067">ATP-binding</keyword>
<evidence type="ECO:0000256" key="1">
    <source>
        <dbReference type="ARBA" id="ARBA00022741"/>
    </source>
</evidence>
<dbReference type="Proteomes" id="UP000199529">
    <property type="component" value="Unassembled WGS sequence"/>
</dbReference>
<dbReference type="STRING" id="418495.SAMN05216215_102481"/>
<evidence type="ECO:0000256" key="2">
    <source>
        <dbReference type="ARBA" id="ARBA00022840"/>
    </source>
</evidence>
<dbReference type="RefSeq" id="WP_093269235.1">
    <property type="nucleotide sequence ID" value="NZ_FNOK01000024.1"/>
</dbReference>
<keyword evidence="5" id="KW-1185">Reference proteome</keyword>
<feature type="domain" description="HTH luxR-type" evidence="3">
    <location>
        <begin position="864"/>
        <end position="921"/>
    </location>
</feature>
<dbReference type="OrthoDB" id="3333376at2"/>
<dbReference type="EMBL" id="FNOK01000024">
    <property type="protein sequence ID" value="SDY33113.1"/>
    <property type="molecule type" value="Genomic_DNA"/>
</dbReference>
<dbReference type="GO" id="GO:0005524">
    <property type="term" value="F:ATP binding"/>
    <property type="evidence" value="ECO:0007669"/>
    <property type="project" value="UniProtKB-KW"/>
</dbReference>
<keyword evidence="1" id="KW-0547">Nucleotide-binding</keyword>
<dbReference type="AlphaFoldDB" id="A0A1H3IZD3"/>
<dbReference type="SMART" id="SM00421">
    <property type="entry name" value="HTH_LUXR"/>
    <property type="match status" value="1"/>
</dbReference>
<protein>
    <submittedName>
        <fullName evidence="4">Regulatory protein, luxR family</fullName>
    </submittedName>
</protein>
<dbReference type="InterPro" id="IPR027417">
    <property type="entry name" value="P-loop_NTPase"/>
</dbReference>
<dbReference type="InterPro" id="IPR000792">
    <property type="entry name" value="Tscrpt_reg_LuxR_C"/>
</dbReference>
<dbReference type="Gene3D" id="1.10.10.10">
    <property type="entry name" value="Winged helix-like DNA-binding domain superfamily/Winged helix DNA-binding domain"/>
    <property type="match status" value="1"/>
</dbReference>
<dbReference type="InterPro" id="IPR041664">
    <property type="entry name" value="AAA_16"/>
</dbReference>
<organism evidence="4 5">
    <name type="scientific">Saccharopolyspora shandongensis</name>
    <dbReference type="NCBI Taxonomy" id="418495"/>
    <lineage>
        <taxon>Bacteria</taxon>
        <taxon>Bacillati</taxon>
        <taxon>Actinomycetota</taxon>
        <taxon>Actinomycetes</taxon>
        <taxon>Pseudonocardiales</taxon>
        <taxon>Pseudonocardiaceae</taxon>
        <taxon>Saccharopolyspora</taxon>
    </lineage>
</organism>
<dbReference type="GO" id="GO:0006355">
    <property type="term" value="P:regulation of DNA-templated transcription"/>
    <property type="evidence" value="ECO:0007669"/>
    <property type="project" value="InterPro"/>
</dbReference>
<gene>
    <name evidence="4" type="ORF">SAMN05216215_102481</name>
</gene>
<evidence type="ECO:0000259" key="3">
    <source>
        <dbReference type="SMART" id="SM00421"/>
    </source>
</evidence>
<dbReference type="InterPro" id="IPR036388">
    <property type="entry name" value="WH-like_DNA-bd_sf"/>
</dbReference>
<dbReference type="InterPro" id="IPR016032">
    <property type="entry name" value="Sig_transdc_resp-reg_C-effctor"/>
</dbReference>
<dbReference type="PANTHER" id="PTHR16305">
    <property type="entry name" value="TESTICULAR SOLUBLE ADENYLYL CYCLASE"/>
    <property type="match status" value="1"/>
</dbReference>
<name>A0A1H3IZD3_9PSEU</name>